<dbReference type="AlphaFoldDB" id="A0A8X7WDG5"/>
<evidence type="ECO:0000259" key="1">
    <source>
        <dbReference type="Pfam" id="PF03384"/>
    </source>
</evidence>
<evidence type="ECO:0000313" key="2">
    <source>
        <dbReference type="EMBL" id="KAG2328694.1"/>
    </source>
</evidence>
<name>A0A8X7WDG5_BRACI</name>
<gene>
    <name evidence="2" type="ORF">Bca52824_011422</name>
</gene>
<protein>
    <recommendedName>
        <fullName evidence="1">DUF287 domain-containing protein</fullName>
    </recommendedName>
</protein>
<dbReference type="Proteomes" id="UP000886595">
    <property type="component" value="Unassembled WGS sequence"/>
</dbReference>
<proteinExistence type="predicted"/>
<organism evidence="2 3">
    <name type="scientific">Brassica carinata</name>
    <name type="common">Ethiopian mustard</name>
    <name type="synonym">Abyssinian cabbage</name>
    <dbReference type="NCBI Taxonomy" id="52824"/>
    <lineage>
        <taxon>Eukaryota</taxon>
        <taxon>Viridiplantae</taxon>
        <taxon>Streptophyta</taxon>
        <taxon>Embryophyta</taxon>
        <taxon>Tracheophyta</taxon>
        <taxon>Spermatophyta</taxon>
        <taxon>Magnoliopsida</taxon>
        <taxon>eudicotyledons</taxon>
        <taxon>Gunneridae</taxon>
        <taxon>Pentapetalae</taxon>
        <taxon>rosids</taxon>
        <taxon>malvids</taxon>
        <taxon>Brassicales</taxon>
        <taxon>Brassicaceae</taxon>
        <taxon>Brassiceae</taxon>
        <taxon>Brassica</taxon>
    </lineage>
</organism>
<reference evidence="2 3" key="1">
    <citation type="submission" date="2020-02" db="EMBL/GenBank/DDBJ databases">
        <authorList>
            <person name="Ma Q."/>
            <person name="Huang Y."/>
            <person name="Song X."/>
            <person name="Pei D."/>
        </authorList>
    </citation>
    <scope>NUCLEOTIDE SEQUENCE [LARGE SCALE GENOMIC DNA]</scope>
    <source>
        <strain evidence="2">Sxm20200214</strain>
        <tissue evidence="2">Leaf</tissue>
    </source>
</reference>
<comment type="caution">
    <text evidence="2">The sequence shown here is derived from an EMBL/GenBank/DDBJ whole genome shotgun (WGS) entry which is preliminary data.</text>
</comment>
<accession>A0A8X7WDG5</accession>
<feature type="domain" description="DUF287" evidence="1">
    <location>
        <begin position="113"/>
        <end position="158"/>
    </location>
</feature>
<dbReference type="EMBL" id="JAAMPC010000002">
    <property type="protein sequence ID" value="KAG2328694.1"/>
    <property type="molecule type" value="Genomic_DNA"/>
</dbReference>
<dbReference type="Pfam" id="PF03384">
    <property type="entry name" value="DUF287"/>
    <property type="match status" value="1"/>
</dbReference>
<evidence type="ECO:0000313" key="3">
    <source>
        <dbReference type="Proteomes" id="UP000886595"/>
    </source>
</evidence>
<keyword evidence="3" id="KW-1185">Reference proteome</keyword>
<dbReference type="InterPro" id="IPR005048">
    <property type="entry name" value="DUF287"/>
</dbReference>
<dbReference type="OrthoDB" id="1092475at2759"/>
<sequence length="167" mass="19691">MKKENNHRVQGMWMLFLRIADSNKQKECCLHPNEGWKKVLQDLSMGRYSYDYMLKEISHTRNHFGGEPVEGADVYCLRMCNSSFKQNAMTGVSLSVIKKELGDETDIDIIIPTRTQQEETLLDDIMEDEDDVYQPDIAVDNWDKRFDERFSIFFKDMYDEDVAVREK</sequence>